<evidence type="ECO:0000313" key="1">
    <source>
        <dbReference type="EMBL" id="OKP10407.1"/>
    </source>
</evidence>
<sequence length="58" mass="6520">ILQALFYNTWIIELNCGFTADCSLLLTFCVEAAVKTIDCVSWVKTYNATEGRKKTVVN</sequence>
<evidence type="ECO:0000313" key="2">
    <source>
        <dbReference type="Proteomes" id="UP000186955"/>
    </source>
</evidence>
<protein>
    <submittedName>
        <fullName evidence="1">Uncharacterized protein</fullName>
    </submittedName>
</protein>
<dbReference type="Proteomes" id="UP000186955">
    <property type="component" value="Unassembled WGS sequence"/>
</dbReference>
<organism evidence="1 2">
    <name type="scientific">Penicillium subrubescens</name>
    <dbReference type="NCBI Taxonomy" id="1316194"/>
    <lineage>
        <taxon>Eukaryota</taxon>
        <taxon>Fungi</taxon>
        <taxon>Dikarya</taxon>
        <taxon>Ascomycota</taxon>
        <taxon>Pezizomycotina</taxon>
        <taxon>Eurotiomycetes</taxon>
        <taxon>Eurotiomycetidae</taxon>
        <taxon>Eurotiales</taxon>
        <taxon>Aspergillaceae</taxon>
        <taxon>Penicillium</taxon>
    </lineage>
</organism>
<feature type="non-terminal residue" evidence="1">
    <location>
        <position position="1"/>
    </location>
</feature>
<accession>A0A1Q5UD47</accession>
<keyword evidence="2" id="KW-1185">Reference proteome</keyword>
<gene>
    <name evidence="1" type="ORF">PENSUB_4169</name>
</gene>
<dbReference type="AlphaFoldDB" id="A0A1Q5UD47"/>
<name>A0A1Q5UD47_9EURO</name>
<reference evidence="1 2" key="1">
    <citation type="submission" date="2016-10" db="EMBL/GenBank/DDBJ databases">
        <title>Genome sequence of the ascomycete fungus Penicillium subrubescens.</title>
        <authorList>
            <person name="De Vries R.P."/>
            <person name="Peng M."/>
            <person name="Dilokpimol A."/>
            <person name="Hilden K."/>
            <person name="Makela M.R."/>
            <person name="Grigoriev I."/>
            <person name="Riley R."/>
            <person name="Granchi Z."/>
        </authorList>
    </citation>
    <scope>NUCLEOTIDE SEQUENCE [LARGE SCALE GENOMIC DNA]</scope>
    <source>
        <strain evidence="1 2">CBS 132785</strain>
    </source>
</reference>
<dbReference type="EMBL" id="MNBE01000348">
    <property type="protein sequence ID" value="OKP10407.1"/>
    <property type="molecule type" value="Genomic_DNA"/>
</dbReference>
<proteinExistence type="predicted"/>
<comment type="caution">
    <text evidence="1">The sequence shown here is derived from an EMBL/GenBank/DDBJ whole genome shotgun (WGS) entry which is preliminary data.</text>
</comment>